<organism evidence="3 4">
    <name type="scientific">Amphibalanus amphitrite</name>
    <name type="common">Striped barnacle</name>
    <name type="synonym">Balanus amphitrite</name>
    <dbReference type="NCBI Taxonomy" id="1232801"/>
    <lineage>
        <taxon>Eukaryota</taxon>
        <taxon>Metazoa</taxon>
        <taxon>Ecdysozoa</taxon>
        <taxon>Arthropoda</taxon>
        <taxon>Crustacea</taxon>
        <taxon>Multicrustacea</taxon>
        <taxon>Cirripedia</taxon>
        <taxon>Thoracica</taxon>
        <taxon>Thoracicalcarea</taxon>
        <taxon>Balanomorpha</taxon>
        <taxon>Balanoidea</taxon>
        <taxon>Balanidae</taxon>
        <taxon>Amphibalaninae</taxon>
        <taxon>Amphibalanus</taxon>
    </lineage>
</organism>
<evidence type="ECO:0000256" key="2">
    <source>
        <dbReference type="SAM" id="Phobius"/>
    </source>
</evidence>
<evidence type="ECO:0000313" key="4">
    <source>
        <dbReference type="Proteomes" id="UP000440578"/>
    </source>
</evidence>
<reference evidence="3 4" key="1">
    <citation type="submission" date="2019-07" db="EMBL/GenBank/DDBJ databases">
        <title>Draft genome assembly of a fouling barnacle, Amphibalanus amphitrite (Darwin, 1854): The first reference genome for Thecostraca.</title>
        <authorList>
            <person name="Kim W."/>
        </authorList>
    </citation>
    <scope>NUCLEOTIDE SEQUENCE [LARGE SCALE GENOMIC DNA]</scope>
    <source>
        <strain evidence="3">SNU_AA5</strain>
        <tissue evidence="3">Soma without cirri and trophi</tissue>
    </source>
</reference>
<protein>
    <submittedName>
        <fullName evidence="3">Uncharacterized protein</fullName>
    </submittedName>
</protein>
<gene>
    <name evidence="3" type="ORF">FJT64_015800</name>
</gene>
<feature type="region of interest" description="Disordered" evidence="1">
    <location>
        <begin position="1"/>
        <end position="47"/>
    </location>
</feature>
<dbReference type="AlphaFoldDB" id="A0A6A4XG72"/>
<accession>A0A6A4XG72</accession>
<evidence type="ECO:0000256" key="1">
    <source>
        <dbReference type="SAM" id="MobiDB-lite"/>
    </source>
</evidence>
<keyword evidence="2" id="KW-0812">Transmembrane</keyword>
<evidence type="ECO:0000313" key="3">
    <source>
        <dbReference type="EMBL" id="KAF0313662.1"/>
    </source>
</evidence>
<name>A0A6A4XG72_AMPAM</name>
<keyword evidence="2" id="KW-1133">Transmembrane helix</keyword>
<keyword evidence="2" id="KW-0472">Membrane</keyword>
<dbReference type="Proteomes" id="UP000440578">
    <property type="component" value="Unassembled WGS sequence"/>
</dbReference>
<dbReference type="EMBL" id="VIIS01000074">
    <property type="protein sequence ID" value="KAF0313662.1"/>
    <property type="molecule type" value="Genomic_DNA"/>
</dbReference>
<sequence length="324" mass="35807">MITAEADGIGRPRALGSRGGLPYRRGVGPTPLEEKARSVENGAGKEGMAGRVGWPAPIHVANPPRDSLAGIIGLWMRFWSRVCLLGVLQCPPSGWGRLPWFLLRAVLAATLMTQAVAFIRTLPNYPISSILFMAIQACQHFSLLQFLLPALSFRAGAFPRALNIMARTQALPVFADLRLERPKFRLKLIYIIAVKTFLFMIVLHVVGGLLAVRHQREIGDDVSRFSLFPPVVRAESVVVHSLLVLLQFVHLVSVYGANLLSVSTVHSINVFLYSHLTHLSRHVSKLLTRRRAASGAVWNAANSDQGANVRPWNELLEAHSLLWE</sequence>
<feature type="transmembrane region" description="Helical" evidence="2">
    <location>
        <begin position="188"/>
        <end position="212"/>
    </location>
</feature>
<dbReference type="OrthoDB" id="7530072at2759"/>
<proteinExistence type="predicted"/>
<keyword evidence="4" id="KW-1185">Reference proteome</keyword>
<comment type="caution">
    <text evidence="3">The sequence shown here is derived from an EMBL/GenBank/DDBJ whole genome shotgun (WGS) entry which is preliminary data.</text>
</comment>